<protein>
    <submittedName>
        <fullName evidence="1">CLUMA_CG010946, isoform A</fullName>
    </submittedName>
</protein>
<sequence length="61" mass="7306">MEVFEIQSAFAQHHDINRLDAKMKAKPHCWWYFVVILSTIESQKIMMMKHIRQNNLKMSNG</sequence>
<gene>
    <name evidence="1" type="ORF">CLUMA_CG010946</name>
</gene>
<name>A0A1J1IBE9_9DIPT</name>
<keyword evidence="2" id="KW-1185">Reference proteome</keyword>
<proteinExistence type="predicted"/>
<dbReference type="AlphaFoldDB" id="A0A1J1IBE9"/>
<accession>A0A1J1IBE9</accession>
<organism evidence="1 2">
    <name type="scientific">Clunio marinus</name>
    <dbReference type="NCBI Taxonomy" id="568069"/>
    <lineage>
        <taxon>Eukaryota</taxon>
        <taxon>Metazoa</taxon>
        <taxon>Ecdysozoa</taxon>
        <taxon>Arthropoda</taxon>
        <taxon>Hexapoda</taxon>
        <taxon>Insecta</taxon>
        <taxon>Pterygota</taxon>
        <taxon>Neoptera</taxon>
        <taxon>Endopterygota</taxon>
        <taxon>Diptera</taxon>
        <taxon>Nematocera</taxon>
        <taxon>Chironomoidea</taxon>
        <taxon>Chironomidae</taxon>
        <taxon>Clunio</taxon>
    </lineage>
</organism>
<reference evidence="1 2" key="1">
    <citation type="submission" date="2015-04" db="EMBL/GenBank/DDBJ databases">
        <authorList>
            <person name="Syromyatnikov M.Y."/>
            <person name="Popov V.N."/>
        </authorList>
    </citation>
    <scope>NUCLEOTIDE SEQUENCE [LARGE SCALE GENOMIC DNA]</scope>
</reference>
<dbReference type="EMBL" id="CVRI01000047">
    <property type="protein sequence ID" value="CRK97560.1"/>
    <property type="molecule type" value="Genomic_DNA"/>
</dbReference>
<evidence type="ECO:0000313" key="1">
    <source>
        <dbReference type="EMBL" id="CRK97560.1"/>
    </source>
</evidence>
<evidence type="ECO:0000313" key="2">
    <source>
        <dbReference type="Proteomes" id="UP000183832"/>
    </source>
</evidence>
<dbReference type="Proteomes" id="UP000183832">
    <property type="component" value="Unassembled WGS sequence"/>
</dbReference>